<dbReference type="Proteomes" id="UP001597183">
    <property type="component" value="Unassembled WGS sequence"/>
</dbReference>
<dbReference type="Pfam" id="PF03703">
    <property type="entry name" value="bPH_2"/>
    <property type="match status" value="1"/>
</dbReference>
<organism evidence="4 5">
    <name type="scientific">Actinoplanes sichuanensis</name>
    <dbReference type="NCBI Taxonomy" id="512349"/>
    <lineage>
        <taxon>Bacteria</taxon>
        <taxon>Bacillati</taxon>
        <taxon>Actinomycetota</taxon>
        <taxon>Actinomycetes</taxon>
        <taxon>Micromonosporales</taxon>
        <taxon>Micromonosporaceae</taxon>
        <taxon>Actinoplanes</taxon>
    </lineage>
</organism>
<dbReference type="InterPro" id="IPR018649">
    <property type="entry name" value="SHOCT"/>
</dbReference>
<evidence type="ECO:0000259" key="2">
    <source>
        <dbReference type="Pfam" id="PF03703"/>
    </source>
</evidence>
<reference evidence="5" key="1">
    <citation type="journal article" date="2019" name="Int. J. Syst. Evol. Microbiol.">
        <title>The Global Catalogue of Microorganisms (GCM) 10K type strain sequencing project: providing services to taxonomists for standard genome sequencing and annotation.</title>
        <authorList>
            <consortium name="The Broad Institute Genomics Platform"/>
            <consortium name="The Broad Institute Genome Sequencing Center for Infectious Disease"/>
            <person name="Wu L."/>
            <person name="Ma J."/>
        </authorList>
    </citation>
    <scope>NUCLEOTIDE SEQUENCE [LARGE SCALE GENOMIC DNA]</scope>
    <source>
        <strain evidence="5">CCM 7526</strain>
    </source>
</reference>
<name>A0ABW4A451_9ACTN</name>
<feature type="domain" description="YdbS-like PH" evidence="2">
    <location>
        <begin position="64"/>
        <end position="134"/>
    </location>
</feature>
<evidence type="ECO:0000313" key="5">
    <source>
        <dbReference type="Proteomes" id="UP001597183"/>
    </source>
</evidence>
<proteinExistence type="predicted"/>
<gene>
    <name evidence="4" type="ORF">ACFQ5G_06275</name>
</gene>
<dbReference type="InterPro" id="IPR005182">
    <property type="entry name" value="YdbS-like_PH"/>
</dbReference>
<sequence>MAKKFNPAPGWPPAPEGWLPPVGWQPDPAWPPAPQGWDIVVELNDPGTLWEARGLTLTGIGGGKYRLTSTLLYFEKGIVSTNAQQIPVAQIMDVDMRQALIQKSRGVGNVLVHVQRSNRVELVILEDVPEPRAAVTIINETARAARLYEQTLRNTHHYAGVPAHLPVTAPAPGVPSAPAAVDPMEQLRRLGELREAGVVTDDEFSAKKMEILARL</sequence>
<dbReference type="RefSeq" id="WP_317795317.1">
    <property type="nucleotide sequence ID" value="NZ_AP028461.1"/>
</dbReference>
<evidence type="ECO:0000313" key="4">
    <source>
        <dbReference type="EMBL" id="MFD1364948.1"/>
    </source>
</evidence>
<evidence type="ECO:0000256" key="1">
    <source>
        <dbReference type="SAM" id="MobiDB-lite"/>
    </source>
</evidence>
<protein>
    <submittedName>
        <fullName evidence="4">PH domain-containing protein</fullName>
    </submittedName>
</protein>
<dbReference type="Pfam" id="PF09851">
    <property type="entry name" value="SHOCT"/>
    <property type="match status" value="1"/>
</dbReference>
<accession>A0ABW4A451</accession>
<keyword evidence="5" id="KW-1185">Reference proteome</keyword>
<comment type="caution">
    <text evidence="4">The sequence shown here is derived from an EMBL/GenBank/DDBJ whole genome shotgun (WGS) entry which is preliminary data.</text>
</comment>
<dbReference type="EMBL" id="JBHTMK010000007">
    <property type="protein sequence ID" value="MFD1364948.1"/>
    <property type="molecule type" value="Genomic_DNA"/>
</dbReference>
<feature type="domain" description="SHOCT" evidence="3">
    <location>
        <begin position="185"/>
        <end position="212"/>
    </location>
</feature>
<evidence type="ECO:0000259" key="3">
    <source>
        <dbReference type="Pfam" id="PF09851"/>
    </source>
</evidence>
<feature type="region of interest" description="Disordered" evidence="1">
    <location>
        <begin position="1"/>
        <end position="23"/>
    </location>
</feature>